<evidence type="ECO:0000313" key="3">
    <source>
        <dbReference type="Proteomes" id="UP000616201"/>
    </source>
</evidence>
<sequence>MKTILLTLSLLAGIIFTTQAQTEAGKIIVGGRININTSKIKDSEDKNNGFSILPQVGFFVANNIAIGAQIGYSWGDARTSLTFDEYSILLPDISNSTFVATPFGRLYTGDGSLKFFGQLSAPLLFGSFEVDGEKN</sequence>
<dbReference type="RefSeq" id="WP_196937097.1">
    <property type="nucleotide sequence ID" value="NZ_MU158698.1"/>
</dbReference>
<feature type="chain" id="PRO_5036887666" description="Outer membrane protein beta-barrel domain-containing protein" evidence="1">
    <location>
        <begin position="21"/>
        <end position="135"/>
    </location>
</feature>
<evidence type="ECO:0000256" key="1">
    <source>
        <dbReference type="SAM" id="SignalP"/>
    </source>
</evidence>
<keyword evidence="1" id="KW-0732">Signal</keyword>
<dbReference type="EMBL" id="PRDK01000009">
    <property type="protein sequence ID" value="MBE8715253.1"/>
    <property type="molecule type" value="Genomic_DNA"/>
</dbReference>
<evidence type="ECO:0008006" key="4">
    <source>
        <dbReference type="Google" id="ProtNLM"/>
    </source>
</evidence>
<organism evidence="2 3">
    <name type="scientific">Sphingobacterium hungaricum</name>
    <dbReference type="NCBI Taxonomy" id="2082723"/>
    <lineage>
        <taxon>Bacteria</taxon>
        <taxon>Pseudomonadati</taxon>
        <taxon>Bacteroidota</taxon>
        <taxon>Sphingobacteriia</taxon>
        <taxon>Sphingobacteriales</taxon>
        <taxon>Sphingobacteriaceae</taxon>
        <taxon>Sphingobacterium</taxon>
    </lineage>
</organism>
<dbReference type="AlphaFoldDB" id="A0A928UYB9"/>
<keyword evidence="3" id="KW-1185">Reference proteome</keyword>
<protein>
    <recommendedName>
        <fullName evidence="4">Outer membrane protein beta-barrel domain-containing protein</fullName>
    </recommendedName>
</protein>
<accession>A0A928UYB9</accession>
<feature type="signal peptide" evidence="1">
    <location>
        <begin position="1"/>
        <end position="20"/>
    </location>
</feature>
<comment type="caution">
    <text evidence="2">The sequence shown here is derived from an EMBL/GenBank/DDBJ whole genome shotgun (WGS) entry which is preliminary data.</text>
</comment>
<reference evidence="2" key="1">
    <citation type="submission" date="2018-02" db="EMBL/GenBank/DDBJ databases">
        <authorList>
            <person name="Vasarhelyi B.M."/>
            <person name="Deshmukh S."/>
            <person name="Balint B."/>
            <person name="Kukolya J."/>
        </authorList>
    </citation>
    <scope>NUCLEOTIDE SEQUENCE</scope>
    <source>
        <strain evidence="2">KB22</strain>
    </source>
</reference>
<gene>
    <name evidence="2" type="ORF">C4F49_16340</name>
</gene>
<name>A0A928UYB9_9SPHI</name>
<proteinExistence type="predicted"/>
<evidence type="ECO:0000313" key="2">
    <source>
        <dbReference type="EMBL" id="MBE8715253.1"/>
    </source>
</evidence>
<dbReference type="Proteomes" id="UP000616201">
    <property type="component" value="Unassembled WGS sequence"/>
</dbReference>